<sequence length="104" mass="12070">MEWQCQHNEFHFSPLPGPCVSSLYCPLQFLLVKAFYGFIKLKMQKLLRRGRPVDAGQSLKVEVSCSFNALGFSRNTELKQGRFGEYMFILGRELCIRIDSTLFR</sequence>
<evidence type="ECO:0000313" key="3">
    <source>
        <dbReference type="Proteomes" id="UP001642487"/>
    </source>
</evidence>
<dbReference type="EMBL" id="OZ021737">
    <property type="protein sequence ID" value="CAK9317828.1"/>
    <property type="molecule type" value="Genomic_DNA"/>
</dbReference>
<protein>
    <submittedName>
        <fullName evidence="2">Uncharacterized protein</fullName>
    </submittedName>
</protein>
<keyword evidence="1" id="KW-0472">Membrane</keyword>
<keyword evidence="1" id="KW-0812">Transmembrane</keyword>
<reference evidence="2 3" key="1">
    <citation type="submission" date="2024-03" db="EMBL/GenBank/DDBJ databases">
        <authorList>
            <person name="Gkanogiannis A."/>
            <person name="Becerra Lopez-Lavalle L."/>
        </authorList>
    </citation>
    <scope>NUCLEOTIDE SEQUENCE [LARGE SCALE GENOMIC DNA]</scope>
</reference>
<feature type="transmembrane region" description="Helical" evidence="1">
    <location>
        <begin position="20"/>
        <end position="39"/>
    </location>
</feature>
<keyword evidence="3" id="KW-1185">Reference proteome</keyword>
<accession>A0ABP0YFR1</accession>
<dbReference type="Proteomes" id="UP001642487">
    <property type="component" value="Chromosome 3"/>
</dbReference>
<gene>
    <name evidence="2" type="ORF">CITCOLO1_LOCUS9777</name>
</gene>
<evidence type="ECO:0000313" key="2">
    <source>
        <dbReference type="EMBL" id="CAK9317828.1"/>
    </source>
</evidence>
<name>A0ABP0YFR1_9ROSI</name>
<evidence type="ECO:0000256" key="1">
    <source>
        <dbReference type="SAM" id="Phobius"/>
    </source>
</evidence>
<organism evidence="2 3">
    <name type="scientific">Citrullus colocynthis</name>
    <name type="common">colocynth</name>
    <dbReference type="NCBI Taxonomy" id="252529"/>
    <lineage>
        <taxon>Eukaryota</taxon>
        <taxon>Viridiplantae</taxon>
        <taxon>Streptophyta</taxon>
        <taxon>Embryophyta</taxon>
        <taxon>Tracheophyta</taxon>
        <taxon>Spermatophyta</taxon>
        <taxon>Magnoliopsida</taxon>
        <taxon>eudicotyledons</taxon>
        <taxon>Gunneridae</taxon>
        <taxon>Pentapetalae</taxon>
        <taxon>rosids</taxon>
        <taxon>fabids</taxon>
        <taxon>Cucurbitales</taxon>
        <taxon>Cucurbitaceae</taxon>
        <taxon>Benincaseae</taxon>
        <taxon>Citrullus</taxon>
    </lineage>
</organism>
<keyword evidence="1" id="KW-1133">Transmembrane helix</keyword>
<proteinExistence type="predicted"/>